<evidence type="ECO:0000313" key="11">
    <source>
        <dbReference type="Proteomes" id="UP000295741"/>
    </source>
</evidence>
<dbReference type="RefSeq" id="WP_133472988.1">
    <property type="nucleotide sequence ID" value="NZ_SNWP01000010.1"/>
</dbReference>
<protein>
    <recommendedName>
        <fullName evidence="4">non-reducing end alpha-L-arabinofuranosidase</fullName>
        <ecNumber evidence="4">3.2.1.55</ecNumber>
    </recommendedName>
</protein>
<sequence>MKQKSYLLTPVLILLLNTVSAQNIVVLQPAKAKDTISKNIYGHFAEHLGRCVYDGLYVGDNKKIPNKEGIRLDIVDALKKLKVGVLRWPGGCFADGYHWMDGIGPKAERKHTENVAWGNVRENNAFGTHEFLELCEMIKAEPYLALNMGSGTVQESSDWVKYVNHANGSSYLTDLRAKNGRSKPWNVKYWGVGNESWDCGGNMTASQYAAEYRKYATHITNYGNSENLFRIAVGPGSEDYNWTETVMRDIPLKLIEGLSIHHYSVINWAAKGSATQFPEQEYFRTMEQAWRMDKFIAKNSEVMDKYDPQKKVALIVDEWGGWYEVEPGTNKNFLYQQNTMRDAMIAGLSLNIFHNHADRVRMANLAQIVNVLQAVILTKEEKLVLTPTYHVMEMYNVHQDAVMIPVTVNSEDYVMGDKKLKAVSVSASKDKNGSTHVSLVNIHSNKEQNITINLGELGAKSVTGRILSSSKIQDHNSFENPNLITPVVFNKATLIGNELKVTLPPFSVVVLELK</sequence>
<organism evidence="10 11">
    <name type="scientific">Sediminibacterium goheungense</name>
    <dbReference type="NCBI Taxonomy" id="1086393"/>
    <lineage>
        <taxon>Bacteria</taxon>
        <taxon>Pseudomonadati</taxon>
        <taxon>Bacteroidota</taxon>
        <taxon>Chitinophagia</taxon>
        <taxon>Chitinophagales</taxon>
        <taxon>Chitinophagaceae</taxon>
        <taxon>Sediminibacterium</taxon>
    </lineage>
</organism>
<feature type="signal peptide" evidence="8">
    <location>
        <begin position="1"/>
        <end position="21"/>
    </location>
</feature>
<evidence type="ECO:0000256" key="5">
    <source>
        <dbReference type="ARBA" id="ARBA00022801"/>
    </source>
</evidence>
<evidence type="ECO:0000256" key="4">
    <source>
        <dbReference type="ARBA" id="ARBA00012670"/>
    </source>
</evidence>
<dbReference type="Gene3D" id="2.60.40.1180">
    <property type="entry name" value="Golgi alpha-mannosidase II"/>
    <property type="match status" value="1"/>
</dbReference>
<dbReference type="AlphaFoldDB" id="A0A4R6J0V9"/>
<dbReference type="GO" id="GO:0000272">
    <property type="term" value="P:polysaccharide catabolic process"/>
    <property type="evidence" value="ECO:0007669"/>
    <property type="project" value="TreeGrafter"/>
</dbReference>
<dbReference type="OrthoDB" id="9758333at2"/>
<dbReference type="GO" id="GO:0046373">
    <property type="term" value="P:L-arabinose metabolic process"/>
    <property type="evidence" value="ECO:0007669"/>
    <property type="project" value="InterPro"/>
</dbReference>
<dbReference type="SUPFAM" id="SSF51445">
    <property type="entry name" value="(Trans)glycosidases"/>
    <property type="match status" value="1"/>
</dbReference>
<evidence type="ECO:0000256" key="1">
    <source>
        <dbReference type="ARBA" id="ARBA00001462"/>
    </source>
</evidence>
<evidence type="ECO:0000256" key="3">
    <source>
        <dbReference type="ARBA" id="ARBA00011165"/>
    </source>
</evidence>
<evidence type="ECO:0000256" key="8">
    <source>
        <dbReference type="SAM" id="SignalP"/>
    </source>
</evidence>
<dbReference type="Proteomes" id="UP000295741">
    <property type="component" value="Unassembled WGS sequence"/>
</dbReference>
<feature type="chain" id="PRO_5020932340" description="non-reducing end alpha-L-arabinofuranosidase" evidence="8">
    <location>
        <begin position="22"/>
        <end position="514"/>
    </location>
</feature>
<dbReference type="PANTHER" id="PTHR43576">
    <property type="entry name" value="ALPHA-L-ARABINOFURANOSIDASE C-RELATED"/>
    <property type="match status" value="1"/>
</dbReference>
<comment type="catalytic activity">
    <reaction evidence="1">
        <text>Hydrolysis of terminal non-reducing alpha-L-arabinofuranoside residues in alpha-L-arabinosides.</text>
        <dbReference type="EC" id="3.2.1.55"/>
    </reaction>
</comment>
<gene>
    <name evidence="10" type="ORF">BC659_0513</name>
</gene>
<dbReference type="EC" id="3.2.1.55" evidence="4"/>
<proteinExistence type="inferred from homology"/>
<dbReference type="InterPro" id="IPR055235">
    <property type="entry name" value="ASD1_cat"/>
</dbReference>
<dbReference type="InterPro" id="IPR010720">
    <property type="entry name" value="Alpha-L-AF_C"/>
</dbReference>
<dbReference type="EMBL" id="SNWP01000010">
    <property type="protein sequence ID" value="TDO28447.1"/>
    <property type="molecule type" value="Genomic_DNA"/>
</dbReference>
<dbReference type="InterPro" id="IPR017853">
    <property type="entry name" value="GH"/>
</dbReference>
<dbReference type="PANTHER" id="PTHR43576:SF2">
    <property type="entry name" value="INTRACELLULAR EXO-ALPHA-L-ARABINOFURANOSIDASE 2"/>
    <property type="match status" value="1"/>
</dbReference>
<evidence type="ECO:0000259" key="9">
    <source>
        <dbReference type="SMART" id="SM00813"/>
    </source>
</evidence>
<dbReference type="SUPFAM" id="SSF51011">
    <property type="entry name" value="Glycosyl hydrolase domain"/>
    <property type="match status" value="1"/>
</dbReference>
<reference evidence="10 11" key="1">
    <citation type="submission" date="2019-03" db="EMBL/GenBank/DDBJ databases">
        <title>Genomic Encyclopedia of Archaeal and Bacterial Type Strains, Phase II (KMG-II): from individual species to whole genera.</title>
        <authorList>
            <person name="Goeker M."/>
        </authorList>
    </citation>
    <scope>NUCLEOTIDE SEQUENCE [LARGE SCALE GENOMIC DNA]</scope>
    <source>
        <strain evidence="10 11">DSM 28323</strain>
    </source>
</reference>
<dbReference type="Pfam" id="PF22848">
    <property type="entry name" value="ASD1_dom"/>
    <property type="match status" value="1"/>
</dbReference>
<comment type="caution">
    <text evidence="10">The sequence shown here is derived from an EMBL/GenBank/DDBJ whole genome shotgun (WGS) entry which is preliminary data.</text>
</comment>
<keyword evidence="11" id="KW-1185">Reference proteome</keyword>
<dbReference type="GO" id="GO:0046556">
    <property type="term" value="F:alpha-L-arabinofuranosidase activity"/>
    <property type="evidence" value="ECO:0007669"/>
    <property type="project" value="UniProtKB-EC"/>
</dbReference>
<comment type="subunit">
    <text evidence="3">Homohexamer; trimer of dimers.</text>
</comment>
<keyword evidence="6" id="KW-0119">Carbohydrate metabolism</keyword>
<evidence type="ECO:0000313" key="10">
    <source>
        <dbReference type="EMBL" id="TDO28447.1"/>
    </source>
</evidence>
<keyword evidence="5" id="KW-0378">Hydrolase</keyword>
<evidence type="ECO:0000256" key="2">
    <source>
        <dbReference type="ARBA" id="ARBA00007186"/>
    </source>
</evidence>
<accession>A0A4R6J0V9</accession>
<comment type="similarity">
    <text evidence="2">Belongs to the glycosyl hydrolase 51 family.</text>
</comment>
<name>A0A4R6J0V9_9BACT</name>
<evidence type="ECO:0000256" key="6">
    <source>
        <dbReference type="ARBA" id="ARBA00023277"/>
    </source>
</evidence>
<keyword evidence="8" id="KW-0732">Signal</keyword>
<dbReference type="SMART" id="SM00813">
    <property type="entry name" value="Alpha-L-AF_C"/>
    <property type="match status" value="1"/>
</dbReference>
<feature type="domain" description="Alpha-L-arabinofuranosidase C-terminal" evidence="9">
    <location>
        <begin position="317"/>
        <end position="507"/>
    </location>
</feature>
<dbReference type="Gene3D" id="3.20.20.80">
    <property type="entry name" value="Glycosidases"/>
    <property type="match status" value="1"/>
</dbReference>
<dbReference type="InterPro" id="IPR013780">
    <property type="entry name" value="Glyco_hydro_b"/>
</dbReference>
<keyword evidence="7" id="KW-0326">Glycosidase</keyword>
<evidence type="ECO:0000256" key="7">
    <source>
        <dbReference type="ARBA" id="ARBA00023295"/>
    </source>
</evidence>
<dbReference type="Pfam" id="PF06964">
    <property type="entry name" value="Alpha-L-AF_C"/>
    <property type="match status" value="1"/>
</dbReference>